<dbReference type="AlphaFoldDB" id="A0A804PF19"/>
<sequence>MMLGLRKKNSKHSMSVDGVLFTAQKQQTPDEHPDVLFAAQHPTWTVCRARGTRAALAARKQGEVLGLQEQRRFTVEELCSAGEKEKLAARGCSAMGK</sequence>
<organism evidence="1 2">
    <name type="scientific">Zea mays</name>
    <name type="common">Maize</name>
    <dbReference type="NCBI Taxonomy" id="4577"/>
    <lineage>
        <taxon>Eukaryota</taxon>
        <taxon>Viridiplantae</taxon>
        <taxon>Streptophyta</taxon>
        <taxon>Embryophyta</taxon>
        <taxon>Tracheophyta</taxon>
        <taxon>Spermatophyta</taxon>
        <taxon>Magnoliopsida</taxon>
        <taxon>Liliopsida</taxon>
        <taxon>Poales</taxon>
        <taxon>Poaceae</taxon>
        <taxon>PACMAD clade</taxon>
        <taxon>Panicoideae</taxon>
        <taxon>Andropogonodae</taxon>
        <taxon>Andropogoneae</taxon>
        <taxon>Tripsacinae</taxon>
        <taxon>Zea</taxon>
    </lineage>
</organism>
<dbReference type="EnsemblPlants" id="Zm00001eb231740_T001">
    <property type="protein sequence ID" value="Zm00001eb231740_P001"/>
    <property type="gene ID" value="Zm00001eb231740"/>
</dbReference>
<accession>A0A804PF19</accession>
<name>A0A804PF19_MAIZE</name>
<proteinExistence type="predicted"/>
<dbReference type="InParanoid" id="A0A804PF19"/>
<protein>
    <submittedName>
        <fullName evidence="1">Uncharacterized protein</fullName>
    </submittedName>
</protein>
<reference evidence="2" key="1">
    <citation type="journal article" date="2009" name="Science">
        <title>The B73 maize genome: complexity, diversity, and dynamics.</title>
        <authorList>
            <person name="Schnable P.S."/>
            <person name="Ware D."/>
            <person name="Fulton R.S."/>
            <person name="Stein J.C."/>
            <person name="Wei F."/>
            <person name="Pasternak S."/>
            <person name="Liang C."/>
            <person name="Zhang J."/>
            <person name="Fulton L."/>
            <person name="Graves T.A."/>
            <person name="Minx P."/>
            <person name="Reily A.D."/>
            <person name="Courtney L."/>
            <person name="Kruchowski S.S."/>
            <person name="Tomlinson C."/>
            <person name="Strong C."/>
            <person name="Delehaunty K."/>
            <person name="Fronick C."/>
            <person name="Courtney B."/>
            <person name="Rock S.M."/>
            <person name="Belter E."/>
            <person name="Du F."/>
            <person name="Kim K."/>
            <person name="Abbott R.M."/>
            <person name="Cotton M."/>
            <person name="Levy A."/>
            <person name="Marchetto P."/>
            <person name="Ochoa K."/>
            <person name="Jackson S.M."/>
            <person name="Gillam B."/>
            <person name="Chen W."/>
            <person name="Yan L."/>
            <person name="Higginbotham J."/>
            <person name="Cardenas M."/>
            <person name="Waligorski J."/>
            <person name="Applebaum E."/>
            <person name="Phelps L."/>
            <person name="Falcone J."/>
            <person name="Kanchi K."/>
            <person name="Thane T."/>
            <person name="Scimone A."/>
            <person name="Thane N."/>
            <person name="Henke J."/>
            <person name="Wang T."/>
            <person name="Ruppert J."/>
            <person name="Shah N."/>
            <person name="Rotter K."/>
            <person name="Hodges J."/>
            <person name="Ingenthron E."/>
            <person name="Cordes M."/>
            <person name="Kohlberg S."/>
            <person name="Sgro J."/>
            <person name="Delgado B."/>
            <person name="Mead K."/>
            <person name="Chinwalla A."/>
            <person name="Leonard S."/>
            <person name="Crouse K."/>
            <person name="Collura K."/>
            <person name="Kudrna D."/>
            <person name="Currie J."/>
            <person name="He R."/>
            <person name="Angelova A."/>
            <person name="Rajasekar S."/>
            <person name="Mueller T."/>
            <person name="Lomeli R."/>
            <person name="Scara G."/>
            <person name="Ko A."/>
            <person name="Delaney K."/>
            <person name="Wissotski M."/>
            <person name="Lopez G."/>
            <person name="Campos D."/>
            <person name="Braidotti M."/>
            <person name="Ashley E."/>
            <person name="Golser W."/>
            <person name="Kim H."/>
            <person name="Lee S."/>
            <person name="Lin J."/>
            <person name="Dujmic Z."/>
            <person name="Kim W."/>
            <person name="Talag J."/>
            <person name="Zuccolo A."/>
            <person name="Fan C."/>
            <person name="Sebastian A."/>
            <person name="Kramer M."/>
            <person name="Spiegel L."/>
            <person name="Nascimento L."/>
            <person name="Zutavern T."/>
            <person name="Miller B."/>
            <person name="Ambroise C."/>
            <person name="Muller S."/>
            <person name="Spooner W."/>
            <person name="Narechania A."/>
            <person name="Ren L."/>
            <person name="Wei S."/>
            <person name="Kumari S."/>
            <person name="Faga B."/>
            <person name="Levy M.J."/>
            <person name="McMahan L."/>
            <person name="Van Buren P."/>
            <person name="Vaughn M.W."/>
            <person name="Ying K."/>
            <person name="Yeh C.-T."/>
            <person name="Emrich S.J."/>
            <person name="Jia Y."/>
            <person name="Kalyanaraman A."/>
            <person name="Hsia A.-P."/>
            <person name="Barbazuk W.B."/>
            <person name="Baucom R.S."/>
            <person name="Brutnell T.P."/>
            <person name="Carpita N.C."/>
            <person name="Chaparro C."/>
            <person name="Chia J.-M."/>
            <person name="Deragon J.-M."/>
            <person name="Estill J.C."/>
            <person name="Fu Y."/>
            <person name="Jeddeloh J.A."/>
            <person name="Han Y."/>
            <person name="Lee H."/>
            <person name="Li P."/>
            <person name="Lisch D.R."/>
            <person name="Liu S."/>
            <person name="Liu Z."/>
            <person name="Nagel D.H."/>
            <person name="McCann M.C."/>
            <person name="SanMiguel P."/>
            <person name="Myers A.M."/>
            <person name="Nettleton D."/>
            <person name="Nguyen J."/>
            <person name="Penning B.W."/>
            <person name="Ponnala L."/>
            <person name="Schneider K.L."/>
            <person name="Schwartz D.C."/>
            <person name="Sharma A."/>
            <person name="Soderlund C."/>
            <person name="Springer N.M."/>
            <person name="Sun Q."/>
            <person name="Wang H."/>
            <person name="Waterman M."/>
            <person name="Westerman R."/>
            <person name="Wolfgruber T.K."/>
            <person name="Yang L."/>
            <person name="Yu Y."/>
            <person name="Zhang L."/>
            <person name="Zhou S."/>
            <person name="Zhu Q."/>
            <person name="Bennetzen J.L."/>
            <person name="Dawe R.K."/>
            <person name="Jiang J."/>
            <person name="Jiang N."/>
            <person name="Presting G.G."/>
            <person name="Wessler S.R."/>
            <person name="Aluru S."/>
            <person name="Martienssen R.A."/>
            <person name="Clifton S.W."/>
            <person name="McCombie W.R."/>
            <person name="Wing R.A."/>
            <person name="Wilson R.K."/>
        </authorList>
    </citation>
    <scope>NUCLEOTIDE SEQUENCE [LARGE SCALE GENOMIC DNA]</scope>
    <source>
        <strain evidence="2">cv. B73</strain>
    </source>
</reference>
<evidence type="ECO:0000313" key="2">
    <source>
        <dbReference type="Proteomes" id="UP000007305"/>
    </source>
</evidence>
<dbReference type="Proteomes" id="UP000007305">
    <property type="component" value="Chromosome 5"/>
</dbReference>
<evidence type="ECO:0000313" key="1">
    <source>
        <dbReference type="EnsemblPlants" id="Zm00001eb231740_P001"/>
    </source>
</evidence>
<keyword evidence="2" id="KW-1185">Reference proteome</keyword>
<reference evidence="1" key="2">
    <citation type="submission" date="2019-07" db="EMBL/GenBank/DDBJ databases">
        <authorList>
            <person name="Seetharam A."/>
            <person name="Woodhouse M."/>
            <person name="Cannon E."/>
        </authorList>
    </citation>
    <scope>NUCLEOTIDE SEQUENCE [LARGE SCALE GENOMIC DNA]</scope>
    <source>
        <strain evidence="1">cv. B73</strain>
    </source>
</reference>
<dbReference type="Gramene" id="Zm00001eb231740_T001">
    <property type="protein sequence ID" value="Zm00001eb231740_P001"/>
    <property type="gene ID" value="Zm00001eb231740"/>
</dbReference>
<reference evidence="1" key="3">
    <citation type="submission" date="2021-05" db="UniProtKB">
        <authorList>
            <consortium name="EnsemblPlants"/>
        </authorList>
    </citation>
    <scope>IDENTIFICATION</scope>
    <source>
        <strain evidence="1">cv. B73</strain>
    </source>
</reference>